<sequence>MISPELPPADDGLNNPELPLEGEKIITPDQADQDQPGVELEKEVIPPEFKPGLAVWHSPDGKDIEINVKDLLRLDIDGRTRVGVRGYKEGIPLDEITYIDKPGIWERAENFFKKNHKVLGAISTAVSRMAGSVLGIKILQEGIGLGIGALQAKRKGEKNVWRQAVANSSTDLGRFLYGTVDVEDRRTQLDQTIEDAFVEFKAIDKNKPIKEEDIKEGKTEVLQKFIELDKTIKEATYLNADEQKAYRNRLATSFKEYRQDSFKINDNFKSRVAQETESYMHNKALKYTVARDAMNFGLTAAGVGWLRVAGFAGFSALGRGTQAYREFMHSEPETKMTEEEIGEGKSGRKKFRMGVGYIAKDLTINSASETVNSLLFRGRKKKLYETKEVGDYLNPNTGKYEKALLPKLIDYEYEKDGKKIKDKKVETYYGRKLDIKRNWQDFTAAAGTVGTAFGLASLIGSDRLEQGLTDLPEKIANNWSERGVAMFPHNFIVNAEQVVYNYTHPAEALERMRQAVLGGEQEQIIVSKDAGEKPAVYEEFWKKKEAATEFKIPFRPNVADTLETPLPPDTLSHYQAEISQGKLTEEAIKLYGLSHPINVANPPSAEEIAEFSELTTVDKGGSYWRTLMKQYQTDPKNFGYEGDMTDKKEILNYGKQLVANYAFRESLVIKNADGSLTDVRIKDPNARIVWRYDKDKGLTKLEYSGKAGAEFETYKHISSAEVKTGIGTETKSVDEIKVVPMDEIPSPRPIVSKTLEAPTTIETGVEGSKNIETAQYYHEVNLLENFRDAKSFDHNLRVYTGDLPEVGVQPDGLIDHLQFKDDDDDLLVELELAPVSHKSLEQSLPEIYQRTQALDRNLSDLQALVPKSGKTMNLVEQVSLGKLVVPNNSWLEDGALKDSDYSEKLVKLDNIFSSHKEYLADKDFAVHVAKNIDDIESDLASKLYSQGHNITEKLGFKNVDYEALQRYIEDNKPMEFVRGDKGLEYQYLDDAGRPYHSVLTGKKIVLPVAEGQNFDEPTINRYRLATDSRLNSEIIELNNLKDKVEDADITRQILALKCKEVTDTEISELFSADERGKSAIVFNYLVEHVGQGNEQKLDSFGDKTLGEVLSEIAQKRVEPVE</sequence>
<accession>A0A1G2Q1Y5</accession>
<dbReference type="EMBL" id="MHTB01000044">
    <property type="protein sequence ID" value="OHA54580.1"/>
    <property type="molecule type" value="Genomic_DNA"/>
</dbReference>
<dbReference type="Proteomes" id="UP000178936">
    <property type="component" value="Unassembled WGS sequence"/>
</dbReference>
<proteinExistence type="predicted"/>
<reference evidence="2 3" key="1">
    <citation type="journal article" date="2016" name="Nat. Commun.">
        <title>Thousands of microbial genomes shed light on interconnected biogeochemical processes in an aquifer system.</title>
        <authorList>
            <person name="Anantharaman K."/>
            <person name="Brown C.T."/>
            <person name="Hug L.A."/>
            <person name="Sharon I."/>
            <person name="Castelle C.J."/>
            <person name="Probst A.J."/>
            <person name="Thomas B.C."/>
            <person name="Singh A."/>
            <person name="Wilkins M.J."/>
            <person name="Karaoz U."/>
            <person name="Brodie E.L."/>
            <person name="Williams K.H."/>
            <person name="Hubbard S.S."/>
            <person name="Banfield J.F."/>
        </authorList>
    </citation>
    <scope>NUCLEOTIDE SEQUENCE [LARGE SCALE GENOMIC DNA]</scope>
</reference>
<organism evidence="2 3">
    <name type="scientific">Candidatus Veblenbacteria bacterium RIFOXYA2_FULL_43_9</name>
    <dbReference type="NCBI Taxonomy" id="1802425"/>
    <lineage>
        <taxon>Bacteria</taxon>
        <taxon>Candidatus Vebleniibacteriota</taxon>
    </lineage>
</organism>
<name>A0A1G2Q1Y5_9BACT</name>
<dbReference type="AlphaFoldDB" id="A0A1G2Q1Y5"/>
<evidence type="ECO:0000313" key="3">
    <source>
        <dbReference type="Proteomes" id="UP000178936"/>
    </source>
</evidence>
<comment type="caution">
    <text evidence="2">The sequence shown here is derived from an EMBL/GenBank/DDBJ whole genome shotgun (WGS) entry which is preliminary data.</text>
</comment>
<protein>
    <submittedName>
        <fullName evidence="2">Uncharacterized protein</fullName>
    </submittedName>
</protein>
<feature type="region of interest" description="Disordered" evidence="1">
    <location>
        <begin position="1"/>
        <end position="35"/>
    </location>
</feature>
<evidence type="ECO:0000313" key="2">
    <source>
        <dbReference type="EMBL" id="OHA54580.1"/>
    </source>
</evidence>
<evidence type="ECO:0000256" key="1">
    <source>
        <dbReference type="SAM" id="MobiDB-lite"/>
    </source>
</evidence>
<gene>
    <name evidence="2" type="ORF">A2226_00220</name>
</gene>